<dbReference type="GO" id="GO:0003730">
    <property type="term" value="F:mRNA 3'-UTR binding"/>
    <property type="evidence" value="ECO:0007669"/>
    <property type="project" value="TreeGrafter"/>
</dbReference>
<dbReference type="PANTHER" id="PTHR46669:SF1">
    <property type="entry name" value="LEUCINE-RICH PPR MOTIF-CONTAINING PROTEIN, MITOCHONDRIAL"/>
    <property type="match status" value="1"/>
</dbReference>
<name>A0A6J1QC70_9HYME</name>
<keyword evidence="2" id="KW-1185">Reference proteome</keyword>
<dbReference type="InterPro" id="IPR011990">
    <property type="entry name" value="TPR-like_helical_dom_sf"/>
</dbReference>
<feature type="repeat" description="PPR" evidence="1">
    <location>
        <begin position="944"/>
        <end position="978"/>
    </location>
</feature>
<dbReference type="Proteomes" id="UP000504618">
    <property type="component" value="Unplaced"/>
</dbReference>
<proteinExistence type="predicted"/>
<sequence length="1008" mass="115122">MLEVEKMLQLRRYLTLIVRSQLRSPRYETVRSHPPRHGGYVVGYVLPRHTGLRPEICVATCNRTYGTTAPQSSQSDVVDHKLMSFCDDIKKGRVSADGLREVIDLCNKNDYHLPHDTGVLLLKCCGNLLPDLEATERDHLAGQVWRLAKKNDKALTLEYYNTLLGINEENSKFVSPKKFLTNMTVEPDENTYRLLLNTATKTGNSEYLWEILSMIKDKNIAVYEEAVNALVQNYVTNGNIAEVERTITLMREAELSTAKAYTELACGYARLGDIPNLVKILNEEPQSNTDLLRIIKALSMSNNSRHIPVVLNFLMTSVPEIEFEISRMIAELVRANQVTDAHTIINCLAMNNVTKDIVQSFVNSFMNELVMINMPIDDIIKYANDFSDSGYSQHTLTDLADIGLKLGREKLCLAIFQAMRSNNIEIRPHYYWPLLLRGYHDKGEAEIFSLVKSMVNEGVEIDSDTLLDYVFPYVNTADPITTLKKLLLNNVPGAVSFTPLLAFLLHNNRLQDLASLCKHYTRYKVYYKELMRPLVRAYLATKDVKNCVMLLTASPQGQDFAGLFLKSLLKPEYPVYIEDLQLLLEELQKCEIKISQEDATVLKDRLKQNENFNVTTKVANLIDNLVDPNIKISALNRQHPKYMTTKELTYYLTELKSEKVSTKNVLHKLLVAYCNENNLKRAEEIKREYDACQYEWTFGMRAILFELYLKHNKLDEAEALLPDLQVLPAEFQINKFKVVTYATALVKANKPTKAFDVIDTFNAIDDTNVDTQAPCWTLLQTLAQSQYHAHTKDMLDLLVRKNYCQVTTELLRPLVAVPLERNNILDTVDVFAECAQKYGKAPLALQLLTALLEQKDSSRLQNANNYIEQVYNITANTYSVKVANTLLAIALATLNKTEKLQALLENHELSMNCLVYYIINTKTDSDTDGLLNLFKIANANHLDEDVICNRFLSVYSKTGNCDRALELWKIMRTKNIEPSERFKKNFIQFLLSNKVSLPPELDRQAKRR</sequence>
<dbReference type="GO" id="GO:0070129">
    <property type="term" value="P:regulation of mitochondrial translation"/>
    <property type="evidence" value="ECO:0007669"/>
    <property type="project" value="TreeGrafter"/>
</dbReference>
<protein>
    <submittedName>
        <fullName evidence="3">Leucine-rich PPR motif-containing protein, mitochondrial-like</fullName>
    </submittedName>
</protein>
<dbReference type="PROSITE" id="PS51375">
    <property type="entry name" value="PPR"/>
    <property type="match status" value="1"/>
</dbReference>
<evidence type="ECO:0000313" key="3">
    <source>
        <dbReference type="RefSeq" id="XP_024879927.1"/>
    </source>
</evidence>
<dbReference type="GeneID" id="112459824"/>
<dbReference type="RefSeq" id="XP_024879927.1">
    <property type="nucleotide sequence ID" value="XM_025024159.1"/>
</dbReference>
<reference evidence="3" key="1">
    <citation type="submission" date="2025-08" db="UniProtKB">
        <authorList>
            <consortium name="RefSeq"/>
        </authorList>
    </citation>
    <scope>IDENTIFICATION</scope>
    <source>
        <tissue evidence="3">Whole body</tissue>
    </source>
</reference>
<dbReference type="AlphaFoldDB" id="A0A6J1QC70"/>
<organism evidence="2 3">
    <name type="scientific">Temnothorax curvispinosus</name>
    <dbReference type="NCBI Taxonomy" id="300111"/>
    <lineage>
        <taxon>Eukaryota</taxon>
        <taxon>Metazoa</taxon>
        <taxon>Ecdysozoa</taxon>
        <taxon>Arthropoda</taxon>
        <taxon>Hexapoda</taxon>
        <taxon>Insecta</taxon>
        <taxon>Pterygota</taxon>
        <taxon>Neoptera</taxon>
        <taxon>Endopterygota</taxon>
        <taxon>Hymenoptera</taxon>
        <taxon>Apocrita</taxon>
        <taxon>Aculeata</taxon>
        <taxon>Formicoidea</taxon>
        <taxon>Formicidae</taxon>
        <taxon>Myrmicinae</taxon>
        <taxon>Temnothorax</taxon>
    </lineage>
</organism>
<dbReference type="PANTHER" id="PTHR46669">
    <property type="entry name" value="LEUCINE-RICH PPR MOTIF-CONTAINING PROTEIN, MITOCHONDRIAL"/>
    <property type="match status" value="1"/>
</dbReference>
<dbReference type="OrthoDB" id="767661at2759"/>
<accession>A0A6J1QC70</accession>
<dbReference type="Pfam" id="PF01535">
    <property type="entry name" value="PPR"/>
    <property type="match status" value="1"/>
</dbReference>
<dbReference type="Gene3D" id="1.25.40.10">
    <property type="entry name" value="Tetratricopeptide repeat domain"/>
    <property type="match status" value="1"/>
</dbReference>
<gene>
    <name evidence="3" type="primary">LOC112459824</name>
</gene>
<dbReference type="CTD" id="35100"/>
<dbReference type="InterPro" id="IPR033490">
    <property type="entry name" value="LRP130"/>
</dbReference>
<evidence type="ECO:0000313" key="2">
    <source>
        <dbReference type="Proteomes" id="UP000504618"/>
    </source>
</evidence>
<evidence type="ECO:0000256" key="1">
    <source>
        <dbReference type="PROSITE-ProRule" id="PRU00708"/>
    </source>
</evidence>
<dbReference type="GO" id="GO:0005739">
    <property type="term" value="C:mitochondrion"/>
    <property type="evidence" value="ECO:0007669"/>
    <property type="project" value="TreeGrafter"/>
</dbReference>
<dbReference type="GO" id="GO:0005634">
    <property type="term" value="C:nucleus"/>
    <property type="evidence" value="ECO:0007669"/>
    <property type="project" value="TreeGrafter"/>
</dbReference>
<dbReference type="NCBIfam" id="TIGR00756">
    <property type="entry name" value="PPR"/>
    <property type="match status" value="1"/>
</dbReference>
<dbReference type="InterPro" id="IPR002885">
    <property type="entry name" value="PPR_rpt"/>
</dbReference>